<name>A0AAU7D002_9BACT</name>
<organism evidence="1">
    <name type="scientific">Edaphobacter paludis</name>
    <dbReference type="NCBI Taxonomy" id="3035702"/>
    <lineage>
        <taxon>Bacteria</taxon>
        <taxon>Pseudomonadati</taxon>
        <taxon>Acidobacteriota</taxon>
        <taxon>Terriglobia</taxon>
        <taxon>Terriglobales</taxon>
        <taxon>Acidobacteriaceae</taxon>
        <taxon>Edaphobacter</taxon>
    </lineage>
</organism>
<gene>
    <name evidence="1" type="ORF">P4G45_01750</name>
    <name evidence="2" type="ORF">P8936_01720</name>
</gene>
<protein>
    <recommendedName>
        <fullName evidence="3">DUF3047 domain-containing protein</fullName>
    </recommendedName>
</protein>
<dbReference type="RefSeq" id="WP_348267978.1">
    <property type="nucleotide sequence ID" value="NZ_CP121194.1"/>
</dbReference>
<dbReference type="EMBL" id="CP121194">
    <property type="protein sequence ID" value="XBH10472.1"/>
    <property type="molecule type" value="Genomic_DNA"/>
</dbReference>
<evidence type="ECO:0000313" key="1">
    <source>
        <dbReference type="EMBL" id="XBH10472.1"/>
    </source>
</evidence>
<dbReference type="KEGG" id="epl:P4G45_01750"/>
<evidence type="ECO:0000313" key="2">
    <source>
        <dbReference type="EMBL" id="XBH13901.1"/>
    </source>
</evidence>
<accession>A0AAU7D947</accession>
<accession>A0AAU7D002</accession>
<evidence type="ECO:0008006" key="3">
    <source>
        <dbReference type="Google" id="ProtNLM"/>
    </source>
</evidence>
<sequence>MKLSIFRWLSLADLILGFSCRRRYLLTLFLALFTLQTAQLLAAPKVHTVTLGPNRRVPYVPADATPETKSDESSTLRVRALYVDDRQKEWTTGEIHDVTDRTFTVRRALRLNDALPTDSAPHWVWEPGPWLMADRTTGHITALHLPDFDSAVSNVVWFRDYAAYCGVSATAKGGLFAIVAQLGARRAVVQKQIGKWPQTNHFIPVCQPAKWQRLPMRVTIQPTSGEATTYDVLGSSSLIEEGDNADEN</sequence>
<proteinExistence type="predicted"/>
<dbReference type="EMBL" id="CP121195">
    <property type="protein sequence ID" value="XBH13901.1"/>
    <property type="molecule type" value="Genomic_DNA"/>
</dbReference>
<dbReference type="AlphaFoldDB" id="A0AAU7D002"/>
<reference evidence="1" key="1">
    <citation type="submission" date="2023-03" db="EMBL/GenBank/DDBJ databases">
        <title>Edaphobacter sp.</title>
        <authorList>
            <person name="Huber K.J."/>
            <person name="Papendorf J."/>
            <person name="Pilke C."/>
            <person name="Bunk B."/>
            <person name="Sproeer C."/>
            <person name="Pester M."/>
        </authorList>
    </citation>
    <scope>NUCLEOTIDE SEQUENCE</scope>
    <source>
        <strain evidence="1">DSM 109919</strain>
        <strain evidence="2">DSM 109920</strain>
    </source>
</reference>